<keyword evidence="1" id="KW-0472">Membrane</keyword>
<keyword evidence="3" id="KW-1185">Reference proteome</keyword>
<keyword evidence="1" id="KW-1133">Transmembrane helix</keyword>
<gene>
    <name evidence="2" type="ORF">CEK71_02360</name>
</gene>
<dbReference type="EMBL" id="CP022129">
    <property type="protein sequence ID" value="ASF45000.1"/>
    <property type="molecule type" value="Genomic_DNA"/>
</dbReference>
<dbReference type="KEGG" id="mpsy:CEK71_02360"/>
<evidence type="ECO:0000313" key="2">
    <source>
        <dbReference type="EMBL" id="ASF45000.1"/>
    </source>
</evidence>
<reference evidence="2 3" key="1">
    <citation type="submission" date="2017-06" db="EMBL/GenBank/DDBJ databases">
        <title>Genome Sequencing of the methanotroph Methylovulum psychrotolerants str. HV10-M2 isolated from a high-altitude environment.</title>
        <authorList>
            <person name="Mateos-Rivera A."/>
        </authorList>
    </citation>
    <scope>NUCLEOTIDE SEQUENCE [LARGE SCALE GENOMIC DNA]</scope>
    <source>
        <strain evidence="2 3">HV10_M2</strain>
    </source>
</reference>
<feature type="transmembrane region" description="Helical" evidence="1">
    <location>
        <begin position="64"/>
        <end position="85"/>
    </location>
</feature>
<evidence type="ECO:0000313" key="3">
    <source>
        <dbReference type="Proteomes" id="UP000197019"/>
    </source>
</evidence>
<dbReference type="RefSeq" id="WP_088617883.1">
    <property type="nucleotide sequence ID" value="NZ_CP022129.1"/>
</dbReference>
<proteinExistence type="predicted"/>
<sequence length="263" mass="29598">MNYFINFLTVLANATHLLAANNARLYLLLSAVGLVSGAALWFASNVFGQLFYKPYRLTWGQHCLCGVLAMMMTLCIPLFAASTYLKPSFEAIISVWRDQLSNDRTWQYEQFNRQYYAVKKQGHEDFSHSPPPEQGGKSMPLTHPETIVSTSKMTAEAALENFRQNFPLLAIIINTSANLSAEAVSKDVQAYFKEHPNGTYPHAQGIQLAAAQLYTQLAPQIIRLIWLTRIGITGFIVLNYLLCLLWIGLSALKQIRIHSAHFK</sequence>
<protein>
    <submittedName>
        <fullName evidence="2">Uncharacterized protein</fullName>
    </submittedName>
</protein>
<name>A0A1Z4BUS3_9GAMM</name>
<accession>A0A1Z4BUS3</accession>
<evidence type="ECO:0000256" key="1">
    <source>
        <dbReference type="SAM" id="Phobius"/>
    </source>
</evidence>
<feature type="transmembrane region" description="Helical" evidence="1">
    <location>
        <begin position="29"/>
        <end position="52"/>
    </location>
</feature>
<keyword evidence="1" id="KW-0812">Transmembrane</keyword>
<dbReference type="AlphaFoldDB" id="A0A1Z4BUS3"/>
<dbReference type="Proteomes" id="UP000197019">
    <property type="component" value="Chromosome"/>
</dbReference>
<feature type="transmembrane region" description="Helical" evidence="1">
    <location>
        <begin position="226"/>
        <end position="249"/>
    </location>
</feature>
<organism evidence="2 3">
    <name type="scientific">Methylovulum psychrotolerans</name>
    <dbReference type="NCBI Taxonomy" id="1704499"/>
    <lineage>
        <taxon>Bacteria</taxon>
        <taxon>Pseudomonadati</taxon>
        <taxon>Pseudomonadota</taxon>
        <taxon>Gammaproteobacteria</taxon>
        <taxon>Methylococcales</taxon>
        <taxon>Methylococcaceae</taxon>
        <taxon>Methylovulum</taxon>
    </lineage>
</organism>